<keyword evidence="3" id="KW-1185">Reference proteome</keyword>
<dbReference type="AlphaFoldDB" id="A0A3D8GRN9"/>
<dbReference type="RefSeq" id="WP_115451707.1">
    <property type="nucleotide sequence ID" value="NZ_QNQT01000003.1"/>
</dbReference>
<name>A0A3D8GRN9_9BACI</name>
<evidence type="ECO:0000256" key="1">
    <source>
        <dbReference type="SAM" id="SignalP"/>
    </source>
</evidence>
<dbReference type="Proteomes" id="UP000257144">
    <property type="component" value="Unassembled WGS sequence"/>
</dbReference>
<protein>
    <submittedName>
        <fullName evidence="2">Uncharacterized protein</fullName>
    </submittedName>
</protein>
<accession>A0A3D8GRN9</accession>
<dbReference type="EMBL" id="QNQT01000003">
    <property type="protein sequence ID" value="RDU36879.1"/>
    <property type="molecule type" value="Genomic_DNA"/>
</dbReference>
<keyword evidence="1" id="KW-0732">Signal</keyword>
<organism evidence="2 3">
    <name type="scientific">Neobacillus piezotolerans</name>
    <dbReference type="NCBI Taxonomy" id="2259171"/>
    <lineage>
        <taxon>Bacteria</taxon>
        <taxon>Bacillati</taxon>
        <taxon>Bacillota</taxon>
        <taxon>Bacilli</taxon>
        <taxon>Bacillales</taxon>
        <taxon>Bacillaceae</taxon>
        <taxon>Neobacillus</taxon>
    </lineage>
</organism>
<feature type="chain" id="PRO_5039123954" evidence="1">
    <location>
        <begin position="22"/>
        <end position="78"/>
    </location>
</feature>
<comment type="caution">
    <text evidence="2">The sequence shown here is derived from an EMBL/GenBank/DDBJ whole genome shotgun (WGS) entry which is preliminary data.</text>
</comment>
<proteinExistence type="predicted"/>
<gene>
    <name evidence="2" type="ORF">DRW41_09240</name>
</gene>
<reference evidence="2 3" key="1">
    <citation type="submission" date="2018-07" db="EMBL/GenBank/DDBJ databases">
        <title>Bacillus sp. YLB-04 draft genome sequence.</title>
        <authorList>
            <person name="Yu L."/>
            <person name="Tang X."/>
        </authorList>
    </citation>
    <scope>NUCLEOTIDE SEQUENCE [LARGE SCALE GENOMIC DNA]</scope>
    <source>
        <strain evidence="2 3">YLB-04</strain>
    </source>
</reference>
<evidence type="ECO:0000313" key="3">
    <source>
        <dbReference type="Proteomes" id="UP000257144"/>
    </source>
</evidence>
<dbReference type="OrthoDB" id="9867038at2"/>
<feature type="signal peptide" evidence="1">
    <location>
        <begin position="1"/>
        <end position="21"/>
    </location>
</feature>
<evidence type="ECO:0000313" key="2">
    <source>
        <dbReference type="EMBL" id="RDU36879.1"/>
    </source>
</evidence>
<sequence>MKKVFVILCSVFAFSLFAVGAAPSTAEASTPIYPPLELDTPIYPPLALVDTPIYPPLALVDTPIYPPLALDTPIYPPL</sequence>